<dbReference type="AlphaFoldDB" id="A0A9N9M3W4"/>
<protein>
    <submittedName>
        <fullName evidence="1">Uncharacterized protein</fullName>
    </submittedName>
</protein>
<dbReference type="EMBL" id="CAJVRM010000662">
    <property type="protein sequence ID" value="CAG8982596.1"/>
    <property type="molecule type" value="Genomic_DNA"/>
</dbReference>
<organism evidence="1 2">
    <name type="scientific">Hymenoscyphus albidus</name>
    <dbReference type="NCBI Taxonomy" id="595503"/>
    <lineage>
        <taxon>Eukaryota</taxon>
        <taxon>Fungi</taxon>
        <taxon>Dikarya</taxon>
        <taxon>Ascomycota</taxon>
        <taxon>Pezizomycotina</taxon>
        <taxon>Leotiomycetes</taxon>
        <taxon>Helotiales</taxon>
        <taxon>Helotiaceae</taxon>
        <taxon>Hymenoscyphus</taxon>
    </lineage>
</organism>
<name>A0A9N9M3W4_9HELO</name>
<gene>
    <name evidence="1" type="ORF">HYALB_00008089</name>
</gene>
<keyword evidence="2" id="KW-1185">Reference proteome</keyword>
<reference evidence="1" key="1">
    <citation type="submission" date="2021-07" db="EMBL/GenBank/DDBJ databases">
        <authorList>
            <person name="Durling M."/>
        </authorList>
    </citation>
    <scope>NUCLEOTIDE SEQUENCE</scope>
</reference>
<accession>A0A9N9M3W4</accession>
<dbReference type="Proteomes" id="UP000701801">
    <property type="component" value="Unassembled WGS sequence"/>
</dbReference>
<dbReference type="OrthoDB" id="3056235at2759"/>
<proteinExistence type="predicted"/>
<evidence type="ECO:0000313" key="1">
    <source>
        <dbReference type="EMBL" id="CAG8982596.1"/>
    </source>
</evidence>
<comment type="caution">
    <text evidence="1">The sequence shown here is derived from an EMBL/GenBank/DDBJ whole genome shotgun (WGS) entry which is preliminary data.</text>
</comment>
<sequence>MHGSARRQALLQLAVGRHSVASPAAGGVGRLVMCCYAERSFDETLLVKRQGEGLADSRRRYCAKRFYRVAEVEDVGIMAAVVVRRDLDPTIRDESVVVVREEQEVVETIWVGMEYYATAIVVPSARALAAKMTSVVRTWLEPLGGDCDAQGTSEEEGMGSSELTTCCRDGKPEGQWANSSECLVKEDRSIRQKTLN</sequence>
<evidence type="ECO:0000313" key="2">
    <source>
        <dbReference type="Proteomes" id="UP000701801"/>
    </source>
</evidence>